<dbReference type="GO" id="GO:0009425">
    <property type="term" value="C:bacterial-type flagellum basal body"/>
    <property type="evidence" value="ECO:0007669"/>
    <property type="project" value="UniProtKB-SubCell"/>
</dbReference>
<feature type="transmembrane region" description="Helical" evidence="10">
    <location>
        <begin position="120"/>
        <end position="141"/>
    </location>
</feature>
<feature type="transmembrane region" description="Helical" evidence="10">
    <location>
        <begin position="177"/>
        <end position="203"/>
    </location>
</feature>
<dbReference type="GO" id="GO:0005886">
    <property type="term" value="C:plasma membrane"/>
    <property type="evidence" value="ECO:0007669"/>
    <property type="project" value="UniProtKB-SubCell"/>
</dbReference>
<keyword evidence="11" id="KW-0969">Cilium</keyword>
<evidence type="ECO:0000313" key="14">
    <source>
        <dbReference type="Proteomes" id="UP000319424"/>
    </source>
</evidence>
<organism evidence="11 13">
    <name type="scientific">Criibacterium bergeronii</name>
    <dbReference type="NCBI Taxonomy" id="1871336"/>
    <lineage>
        <taxon>Bacteria</taxon>
        <taxon>Bacillati</taxon>
        <taxon>Bacillota</taxon>
        <taxon>Clostridia</taxon>
        <taxon>Peptostreptococcales</taxon>
        <taxon>Filifactoraceae</taxon>
        <taxon>Criibacterium</taxon>
    </lineage>
</organism>
<sequence>MTVDVVTFVMRSLDVYLLIFSRIIGIMTTVPVFSRNNIPAPLKVGLSMIISYIILPFIIQKTNLQVGTAEFLFLCMKEVLLGFFIGLCAQMVFNVFVGAGSNADIQIGLSMANVIDPSTGANNTLTGLLFNTFAYLLLFAADAHHLIIRAIVNSFNMVPVGQSQIYSQNLLPYIAKLVSYFMVASLLIVMPIIITLFLGNILLAFMAKVMPQMNVFIVGMPFKILVGFSIIYFTMPFIKTLIFGVFEQMIEFVYMFLRIV</sequence>
<feature type="transmembrane region" description="Helical" evidence="10">
    <location>
        <begin position="15"/>
        <end position="33"/>
    </location>
</feature>
<dbReference type="OrthoDB" id="9807748at2"/>
<dbReference type="RefSeq" id="WP_068911401.1">
    <property type="nucleotide sequence ID" value="NZ_MBEW02000005.1"/>
</dbReference>
<keyword evidence="4 10" id="KW-1003">Cell membrane</keyword>
<accession>A0A371IMJ4</accession>
<name>A0A371IMJ4_9FIRM</name>
<gene>
    <name evidence="11" type="primary">fliR</name>
    <name evidence="11" type="ORF">BBG48_003840</name>
    <name evidence="12" type="ORF">FL857_00675</name>
</gene>
<dbReference type="Pfam" id="PF01311">
    <property type="entry name" value="Bac_export_1"/>
    <property type="match status" value="1"/>
</dbReference>
<keyword evidence="5 10" id="KW-0812">Transmembrane</keyword>
<comment type="similarity">
    <text evidence="2 10">Belongs to the FliR/MopE/SpaR family.</text>
</comment>
<dbReference type="Proteomes" id="UP000093352">
    <property type="component" value="Unassembled WGS sequence"/>
</dbReference>
<evidence type="ECO:0000256" key="1">
    <source>
        <dbReference type="ARBA" id="ARBA00002578"/>
    </source>
</evidence>
<dbReference type="Proteomes" id="UP000319424">
    <property type="component" value="Unassembled WGS sequence"/>
</dbReference>
<dbReference type="PANTHER" id="PTHR30065:SF1">
    <property type="entry name" value="SURFACE PRESENTATION OF ANTIGENS PROTEIN SPAR"/>
    <property type="match status" value="1"/>
</dbReference>
<evidence type="ECO:0000256" key="3">
    <source>
        <dbReference type="ARBA" id="ARBA00021717"/>
    </source>
</evidence>
<evidence type="ECO:0000313" key="12">
    <source>
        <dbReference type="EMBL" id="TRW28633.1"/>
    </source>
</evidence>
<reference evidence="11 13" key="1">
    <citation type="journal article" date="2016" name="Genome Announc.">
        <title>Draft Genome Sequence of Criibacterium bergeronii gen. nov., sp. nov., Strain CCRI-22567T, Isolated from a Vaginal Sample from a Woman with Bacterial Vaginosis.</title>
        <authorList>
            <person name="Maheux A.F."/>
            <person name="Berube E."/>
            <person name="Boudreau D.K."/>
            <person name="Raymond F."/>
            <person name="Corbeil J."/>
            <person name="Roy P.H."/>
            <person name="Boissinot M."/>
            <person name="Omar R.F."/>
        </authorList>
    </citation>
    <scope>NUCLEOTIDE SEQUENCE [LARGE SCALE GENOMIC DNA]</scope>
    <source>
        <strain evidence="11 13">CCRI-22567</strain>
    </source>
</reference>
<evidence type="ECO:0000256" key="9">
    <source>
        <dbReference type="NCBIfam" id="TIGR01400"/>
    </source>
</evidence>
<dbReference type="InterPro" id="IPR006303">
    <property type="entry name" value="FliR"/>
</dbReference>
<protein>
    <recommendedName>
        <fullName evidence="3 9">Flagellar biosynthetic protein FliR</fullName>
    </recommendedName>
</protein>
<dbReference type="EMBL" id="MBEW02000005">
    <property type="protein sequence ID" value="RDY21725.1"/>
    <property type="molecule type" value="Genomic_DNA"/>
</dbReference>
<comment type="function">
    <text evidence="1 10">Role in flagellar biosynthesis.</text>
</comment>
<feature type="transmembrane region" description="Helical" evidence="10">
    <location>
        <begin position="215"/>
        <end position="235"/>
    </location>
</feature>
<dbReference type="STRING" id="1871336.BBG48_00245"/>
<evidence type="ECO:0000313" key="13">
    <source>
        <dbReference type="Proteomes" id="UP000093352"/>
    </source>
</evidence>
<proteinExistence type="inferred from homology"/>
<comment type="subcellular location">
    <subcellularLocation>
        <location evidence="10">Cell membrane</location>
        <topology evidence="10">Multi-pass membrane protein</topology>
    </subcellularLocation>
    <subcellularLocation>
        <location evidence="10">Bacterial flagellum basal body</location>
    </subcellularLocation>
</comment>
<keyword evidence="8 10" id="KW-0975">Bacterial flagellum</keyword>
<dbReference type="InterPro" id="IPR002010">
    <property type="entry name" value="T3SS_IM_R"/>
</dbReference>
<evidence type="ECO:0000256" key="4">
    <source>
        <dbReference type="ARBA" id="ARBA00022475"/>
    </source>
</evidence>
<feature type="transmembrane region" description="Helical" evidence="10">
    <location>
        <begin position="40"/>
        <end position="59"/>
    </location>
</feature>
<dbReference type="NCBIfam" id="TIGR01400">
    <property type="entry name" value="fliR"/>
    <property type="match status" value="1"/>
</dbReference>
<dbReference type="PRINTS" id="PR00953">
    <property type="entry name" value="TYPE3IMRPROT"/>
</dbReference>
<evidence type="ECO:0000256" key="7">
    <source>
        <dbReference type="ARBA" id="ARBA00023136"/>
    </source>
</evidence>
<keyword evidence="13" id="KW-1185">Reference proteome</keyword>
<evidence type="ECO:0000313" key="11">
    <source>
        <dbReference type="EMBL" id="RDY21725.1"/>
    </source>
</evidence>
<feature type="transmembrane region" description="Helical" evidence="10">
    <location>
        <begin position="79"/>
        <end position="99"/>
    </location>
</feature>
<evidence type="ECO:0000256" key="2">
    <source>
        <dbReference type="ARBA" id="ARBA00009772"/>
    </source>
</evidence>
<evidence type="ECO:0000256" key="10">
    <source>
        <dbReference type="RuleBase" id="RU362071"/>
    </source>
</evidence>
<evidence type="ECO:0000256" key="6">
    <source>
        <dbReference type="ARBA" id="ARBA00022989"/>
    </source>
</evidence>
<comment type="caution">
    <text evidence="11">The sequence shown here is derived from an EMBL/GenBank/DDBJ whole genome shotgun (WGS) entry which is preliminary data.</text>
</comment>
<keyword evidence="11" id="KW-0282">Flagellum</keyword>
<reference evidence="11" key="2">
    <citation type="submission" date="2018-07" db="EMBL/GenBank/DDBJ databases">
        <authorList>
            <person name="Quirk P.G."/>
            <person name="Krulwich T.A."/>
        </authorList>
    </citation>
    <scope>NUCLEOTIDE SEQUENCE</scope>
    <source>
        <strain evidence="11">CCRI-22567</strain>
    </source>
</reference>
<evidence type="ECO:0000256" key="5">
    <source>
        <dbReference type="ARBA" id="ARBA00022692"/>
    </source>
</evidence>
<reference evidence="12 14" key="3">
    <citation type="submission" date="2019-07" db="EMBL/GenBank/DDBJ databases">
        <title>Criibacterium bergeronii gen. nov., sp. nov. isolated from human clinical samples.</title>
        <authorList>
            <person name="Maheux A.F."/>
            <person name="Boudreau D.K."/>
            <person name="Berube E."/>
            <person name="Brodeur S."/>
            <person name="Bernard K.A."/>
            <person name="Abed J.Y."/>
            <person name="Ducrey E."/>
            <person name="Guay E.F."/>
            <person name="Raymond F."/>
            <person name="Corbeil J."/>
            <person name="Domingo M.-C."/>
            <person name="Roy P.H."/>
            <person name="Boissinot M."/>
            <person name="Tocheva E.I."/>
            <person name="Omar R.F."/>
        </authorList>
    </citation>
    <scope>NUCLEOTIDE SEQUENCE [LARGE SCALE GENOMIC DNA]</scope>
    <source>
        <strain evidence="12 14">CCRI-24246</strain>
    </source>
</reference>
<keyword evidence="11" id="KW-0966">Cell projection</keyword>
<dbReference type="GO" id="GO:0006605">
    <property type="term" value="P:protein targeting"/>
    <property type="evidence" value="ECO:0007669"/>
    <property type="project" value="UniProtKB-UniRule"/>
</dbReference>
<dbReference type="GO" id="GO:0044780">
    <property type="term" value="P:bacterial-type flagellum assembly"/>
    <property type="evidence" value="ECO:0007669"/>
    <property type="project" value="UniProtKB-UniRule"/>
</dbReference>
<dbReference type="AlphaFoldDB" id="A0A371IMJ4"/>
<keyword evidence="7 10" id="KW-0472">Membrane</keyword>
<dbReference type="PANTHER" id="PTHR30065">
    <property type="entry name" value="FLAGELLAR BIOSYNTHETIC PROTEIN FLIR"/>
    <property type="match status" value="1"/>
</dbReference>
<keyword evidence="6 10" id="KW-1133">Transmembrane helix</keyword>
<dbReference type="EMBL" id="VJXW01000001">
    <property type="protein sequence ID" value="TRW28633.1"/>
    <property type="molecule type" value="Genomic_DNA"/>
</dbReference>
<evidence type="ECO:0000256" key="8">
    <source>
        <dbReference type="ARBA" id="ARBA00023143"/>
    </source>
</evidence>